<dbReference type="WBParaSite" id="TREG1_84180.1">
    <property type="protein sequence ID" value="TREG1_84180.1"/>
    <property type="gene ID" value="TREG1_84180"/>
</dbReference>
<dbReference type="AlphaFoldDB" id="A0AA85KI12"/>
<evidence type="ECO:0000313" key="1">
    <source>
        <dbReference type="Proteomes" id="UP000050795"/>
    </source>
</evidence>
<name>A0AA85KI12_TRIRE</name>
<proteinExistence type="predicted"/>
<keyword evidence="1" id="KW-1185">Reference proteome</keyword>
<evidence type="ECO:0000313" key="2">
    <source>
        <dbReference type="WBParaSite" id="TREG1_84180.1"/>
    </source>
</evidence>
<reference evidence="1" key="1">
    <citation type="submission" date="2022-06" db="EMBL/GenBank/DDBJ databases">
        <authorList>
            <person name="Berger JAMES D."/>
            <person name="Berger JAMES D."/>
        </authorList>
    </citation>
    <scope>NUCLEOTIDE SEQUENCE [LARGE SCALE GENOMIC DNA]</scope>
</reference>
<dbReference type="Proteomes" id="UP000050795">
    <property type="component" value="Unassembled WGS sequence"/>
</dbReference>
<organism evidence="1 2">
    <name type="scientific">Trichobilharzia regenti</name>
    <name type="common">Nasal bird schistosome</name>
    <dbReference type="NCBI Taxonomy" id="157069"/>
    <lineage>
        <taxon>Eukaryota</taxon>
        <taxon>Metazoa</taxon>
        <taxon>Spiralia</taxon>
        <taxon>Lophotrochozoa</taxon>
        <taxon>Platyhelminthes</taxon>
        <taxon>Trematoda</taxon>
        <taxon>Digenea</taxon>
        <taxon>Strigeidida</taxon>
        <taxon>Schistosomatoidea</taxon>
        <taxon>Schistosomatidae</taxon>
        <taxon>Trichobilharzia</taxon>
    </lineage>
</organism>
<reference evidence="2" key="2">
    <citation type="submission" date="2023-11" db="UniProtKB">
        <authorList>
            <consortium name="WormBaseParasite"/>
        </authorList>
    </citation>
    <scope>IDENTIFICATION</scope>
</reference>
<sequence length="97" mass="10825">MWDPISHKILCINKLKISILILDRKDKLSRGIFMSVCRLVYLLASTNCGGLINNKPKLLIQLVGGNQEIIMNGIARDQADYTCASETTYPTGEARNE</sequence>
<accession>A0AA85KI12</accession>
<protein>
    <submittedName>
        <fullName evidence="2">Uncharacterized protein</fullName>
    </submittedName>
</protein>